<keyword evidence="2" id="KW-1003">Cell membrane</keyword>
<dbReference type="RefSeq" id="WP_311366352.1">
    <property type="nucleotide sequence ID" value="NZ_JAVRIC010000030.1"/>
</dbReference>
<evidence type="ECO:0000256" key="1">
    <source>
        <dbReference type="ARBA" id="ARBA00004651"/>
    </source>
</evidence>
<comment type="caution">
    <text evidence="7">The sequence shown here is derived from an EMBL/GenBank/DDBJ whole genome shotgun (WGS) entry which is preliminary data.</text>
</comment>
<proteinExistence type="predicted"/>
<evidence type="ECO:0000256" key="3">
    <source>
        <dbReference type="ARBA" id="ARBA00022692"/>
    </source>
</evidence>
<dbReference type="Proteomes" id="UP001254608">
    <property type="component" value="Unassembled WGS sequence"/>
</dbReference>
<feature type="transmembrane region" description="Helical" evidence="6">
    <location>
        <begin position="40"/>
        <end position="62"/>
    </location>
</feature>
<evidence type="ECO:0000313" key="8">
    <source>
        <dbReference type="Proteomes" id="UP001254608"/>
    </source>
</evidence>
<dbReference type="InterPro" id="IPR022791">
    <property type="entry name" value="L-PG_synthase/AglD"/>
</dbReference>
<comment type="subcellular location">
    <subcellularLocation>
        <location evidence="1">Cell membrane</location>
        <topology evidence="1">Multi-pass membrane protein</topology>
    </subcellularLocation>
</comment>
<dbReference type="Pfam" id="PF03706">
    <property type="entry name" value="LPG_synthase_TM"/>
    <property type="match status" value="1"/>
</dbReference>
<feature type="transmembrane region" description="Helical" evidence="6">
    <location>
        <begin position="117"/>
        <end position="141"/>
    </location>
</feature>
<dbReference type="EMBL" id="JAVRIC010000030">
    <property type="protein sequence ID" value="MDT0498940.1"/>
    <property type="molecule type" value="Genomic_DNA"/>
</dbReference>
<name>A0ABU2WN18_9GAMM</name>
<gene>
    <name evidence="7" type="ORF">RM530_16465</name>
</gene>
<evidence type="ECO:0000256" key="6">
    <source>
        <dbReference type="SAM" id="Phobius"/>
    </source>
</evidence>
<feature type="transmembrane region" description="Helical" evidence="6">
    <location>
        <begin position="153"/>
        <end position="172"/>
    </location>
</feature>
<feature type="transmembrane region" description="Helical" evidence="6">
    <location>
        <begin position="230"/>
        <end position="256"/>
    </location>
</feature>
<organism evidence="7 8">
    <name type="scientific">Banduia mediterranea</name>
    <dbReference type="NCBI Taxonomy" id="3075609"/>
    <lineage>
        <taxon>Bacteria</taxon>
        <taxon>Pseudomonadati</taxon>
        <taxon>Pseudomonadota</taxon>
        <taxon>Gammaproteobacteria</taxon>
        <taxon>Nevskiales</taxon>
        <taxon>Algiphilaceae</taxon>
        <taxon>Banduia</taxon>
    </lineage>
</organism>
<evidence type="ECO:0000313" key="7">
    <source>
        <dbReference type="EMBL" id="MDT0498940.1"/>
    </source>
</evidence>
<accession>A0ABU2WN18</accession>
<reference evidence="7 8" key="1">
    <citation type="submission" date="2023-09" db="EMBL/GenBank/DDBJ databases">
        <authorList>
            <person name="Rey-Velasco X."/>
        </authorList>
    </citation>
    <scope>NUCLEOTIDE SEQUENCE [LARGE SCALE GENOMIC DNA]</scope>
    <source>
        <strain evidence="7 8">W345</strain>
    </source>
</reference>
<dbReference type="PANTHER" id="PTHR39087:SF2">
    <property type="entry name" value="UPF0104 MEMBRANE PROTEIN MJ1595"/>
    <property type="match status" value="1"/>
</dbReference>
<evidence type="ECO:0000256" key="5">
    <source>
        <dbReference type="ARBA" id="ARBA00023136"/>
    </source>
</evidence>
<dbReference type="PANTHER" id="PTHR39087">
    <property type="entry name" value="UPF0104 MEMBRANE PROTEIN MJ1595"/>
    <property type="match status" value="1"/>
</dbReference>
<feature type="transmembrane region" description="Helical" evidence="6">
    <location>
        <begin position="74"/>
        <end position="97"/>
    </location>
</feature>
<keyword evidence="3 6" id="KW-0812">Transmembrane</keyword>
<feature type="transmembrane region" description="Helical" evidence="6">
    <location>
        <begin position="276"/>
        <end position="297"/>
    </location>
</feature>
<protein>
    <submittedName>
        <fullName evidence="7">Lysylphosphatidylglycerol synthase domain-containing protein</fullName>
    </submittedName>
</protein>
<keyword evidence="5 6" id="KW-0472">Membrane</keyword>
<evidence type="ECO:0000256" key="2">
    <source>
        <dbReference type="ARBA" id="ARBA00022475"/>
    </source>
</evidence>
<keyword evidence="4 6" id="KW-1133">Transmembrane helix</keyword>
<keyword evidence="8" id="KW-1185">Reference proteome</keyword>
<sequence>MLRRLLVLGFFALIVWLLVSRTRAVDWSQVWIALQALGTPVLLASLLLSLLSYALYGGYDLFARHYTRQSLPKALTAAIASICYAFNLNMGAWLGGIGLRYRLYSRFGLDRGTITRIVGLSLVTNWSGYCLLAGIAGSFGFVELADGGRIGDLGLRLIGLALLLGVTAYVALCGVSRRRSFSLRGTSVTLPSLSMALAQIALSTANWMTMGLVVYLLLGADIAYPTVLAVLLLSGIAGAVAHVPAGLGVIEAVFLALLGDVMADTELLAGLLAYRAVYYIAPLALAALGFAFVEALAPRRDSPTPRKTWRNT</sequence>
<evidence type="ECO:0000256" key="4">
    <source>
        <dbReference type="ARBA" id="ARBA00022989"/>
    </source>
</evidence>